<evidence type="ECO:0000256" key="3">
    <source>
        <dbReference type="ARBA" id="ARBA00022777"/>
    </source>
</evidence>
<gene>
    <name evidence="5" type="ORF">N1028_12990</name>
</gene>
<dbReference type="GO" id="GO:0031388">
    <property type="term" value="P:organic acid phosphorylation"/>
    <property type="evidence" value="ECO:0007669"/>
    <property type="project" value="UniProtKB-UniRule"/>
</dbReference>
<dbReference type="PANTHER" id="PTHR21599:SF0">
    <property type="entry name" value="GLYCERATE KINASE"/>
    <property type="match status" value="1"/>
</dbReference>
<evidence type="ECO:0000313" key="5">
    <source>
        <dbReference type="EMBL" id="MCS5726811.1"/>
    </source>
</evidence>
<keyword evidence="3 4" id="KW-0418">Kinase</keyword>
<dbReference type="NCBIfam" id="TIGR00045">
    <property type="entry name" value="glycerate kinase"/>
    <property type="match status" value="1"/>
</dbReference>
<evidence type="ECO:0000256" key="2">
    <source>
        <dbReference type="ARBA" id="ARBA00022679"/>
    </source>
</evidence>
<comment type="caution">
    <text evidence="5">The sequence shown here is derived from an EMBL/GenBank/DDBJ whole genome shotgun (WGS) entry which is preliminary data.</text>
</comment>
<accession>A0AA41XEN8</accession>
<organism evidence="5 6">
    <name type="scientific">Herbiconiux oxytropis</name>
    <dbReference type="NCBI Taxonomy" id="2970915"/>
    <lineage>
        <taxon>Bacteria</taxon>
        <taxon>Bacillati</taxon>
        <taxon>Actinomycetota</taxon>
        <taxon>Actinomycetes</taxon>
        <taxon>Micrococcales</taxon>
        <taxon>Microbacteriaceae</taxon>
        <taxon>Herbiconiux</taxon>
    </lineage>
</organism>
<dbReference type="InterPro" id="IPR018193">
    <property type="entry name" value="Glyc_kinase_flavodox-like_fold"/>
</dbReference>
<dbReference type="EMBL" id="JANLCK010000007">
    <property type="protein sequence ID" value="MCS5726811.1"/>
    <property type="molecule type" value="Genomic_DNA"/>
</dbReference>
<dbReference type="Proteomes" id="UP001165587">
    <property type="component" value="Unassembled WGS sequence"/>
</dbReference>
<sequence>MASRVVIAPDSFKGTATAVEAAEWLAEGWLSVCPGDDVVRIPMADGGEGALDAFELARPDARRIPVTVTGPDDRVIEATWLWLPPTAVLRGVSGAADRLGGTAVVELASTSGITLLDRLRPLEAHTIGFGQAIRAALDAGVDEVVLAIGGSSSTDGGAGALEVLGASFTGDDGRPVAPGNGGLASIRRADLSTLRALPPGGVAVLSDVDNPLLGRRGAVAVFGLQKGIEEGLAPQAEANLAVFARVLAEATGIDPETPGAGAAGGTGFGLLAWGARLTPGATAVAELLRLPERLAGVDVVITGEGRFDDQSEAGKVPTTVRDLARAADAGTSTSAPVRVALVAGAIEGPTASFDDAVALTDLAGSAAAAMADPRPHLVAAGAALASRGHRHV</sequence>
<comment type="similarity">
    <text evidence="1 4">Belongs to the glycerate kinase type-1 family.</text>
</comment>
<evidence type="ECO:0000256" key="4">
    <source>
        <dbReference type="PIRNR" id="PIRNR006078"/>
    </source>
</evidence>
<dbReference type="Gene3D" id="3.90.1510.10">
    <property type="entry name" value="Glycerate kinase, domain 2"/>
    <property type="match status" value="1"/>
</dbReference>
<dbReference type="InterPro" id="IPR004381">
    <property type="entry name" value="Glycerate_kinase"/>
</dbReference>
<dbReference type="PIRSF" id="PIRSF006078">
    <property type="entry name" value="GlxK"/>
    <property type="match status" value="1"/>
</dbReference>
<dbReference type="Pfam" id="PF02595">
    <property type="entry name" value="Gly_kinase"/>
    <property type="match status" value="1"/>
</dbReference>
<dbReference type="InterPro" id="IPR036129">
    <property type="entry name" value="Glycerate_kinase_sf"/>
</dbReference>
<evidence type="ECO:0000256" key="1">
    <source>
        <dbReference type="ARBA" id="ARBA00006284"/>
    </source>
</evidence>
<dbReference type="InterPro" id="IPR018197">
    <property type="entry name" value="Glycerate_kinase_RE-like"/>
</dbReference>
<dbReference type="SUPFAM" id="SSF110738">
    <property type="entry name" value="Glycerate kinase I"/>
    <property type="match status" value="1"/>
</dbReference>
<name>A0AA41XEN8_9MICO</name>
<keyword evidence="2 4" id="KW-0808">Transferase</keyword>
<dbReference type="PANTHER" id="PTHR21599">
    <property type="entry name" value="GLYCERATE KINASE"/>
    <property type="match status" value="1"/>
</dbReference>
<keyword evidence="6" id="KW-1185">Reference proteome</keyword>
<evidence type="ECO:0000313" key="6">
    <source>
        <dbReference type="Proteomes" id="UP001165587"/>
    </source>
</evidence>
<dbReference type="Gene3D" id="3.40.50.10350">
    <property type="entry name" value="Glycerate kinase, domain 1"/>
    <property type="match status" value="1"/>
</dbReference>
<protein>
    <submittedName>
        <fullName evidence="5">Glycerate kinase</fullName>
    </submittedName>
</protein>
<reference evidence="5" key="1">
    <citation type="submission" date="2022-08" db="EMBL/GenBank/DDBJ databases">
        <authorList>
            <person name="Deng Y."/>
            <person name="Han X.-F."/>
            <person name="Zhang Y.-Q."/>
        </authorList>
    </citation>
    <scope>NUCLEOTIDE SEQUENCE</scope>
    <source>
        <strain evidence="5">CPCC 203407</strain>
    </source>
</reference>
<dbReference type="RefSeq" id="WP_259529668.1">
    <property type="nucleotide sequence ID" value="NZ_JANLCK010000007.1"/>
</dbReference>
<dbReference type="AlphaFoldDB" id="A0AA41XEN8"/>
<dbReference type="GO" id="GO:0008887">
    <property type="term" value="F:glycerate kinase activity"/>
    <property type="evidence" value="ECO:0007669"/>
    <property type="project" value="UniProtKB-UniRule"/>
</dbReference>
<proteinExistence type="inferred from homology"/>